<dbReference type="Proteomes" id="UP000319848">
    <property type="component" value="Unassembled WGS sequence"/>
</dbReference>
<evidence type="ECO:0000256" key="1">
    <source>
        <dbReference type="SAM" id="SignalP"/>
    </source>
</evidence>
<gene>
    <name evidence="2" type="ORF">IP98_02977</name>
</gene>
<dbReference type="EMBL" id="VLKQ01000037">
    <property type="protein sequence ID" value="TWI07279.1"/>
    <property type="molecule type" value="Genomic_DNA"/>
</dbReference>
<evidence type="ECO:0000313" key="2">
    <source>
        <dbReference type="EMBL" id="TWI07279.1"/>
    </source>
</evidence>
<sequence>MKKIKIILISIILFSFTNVDIAPNPIAAKGIYPYKECKIRMESETVMVDLSVDQSIVKCTFEMKNYGSETILDVGFPVMEFQYWAINGYQENDKSNFKICVDGKDLSENEIKAPIEADSLYKEYMKVYAIEKELSRKTDSVYNIYGVTKKKNGTLKFSKKTNATKMQEAISELYKWRNKQPYVSGDLVLAFDEQIGQGKYPWYVWNLKFKENEHKTITVSYKLPAGLSYGAEYRYFKYILNTGAGWYGDIGQADIILKLDKIDLGKVEKISPSGYSIDKKKNIIKWNFKNIEPTLNDDIYLQYFVRKEREAFNKRFKK</sequence>
<evidence type="ECO:0008006" key="4">
    <source>
        <dbReference type="Google" id="ProtNLM"/>
    </source>
</evidence>
<dbReference type="AlphaFoldDB" id="V6RWU9"/>
<reference evidence="2 3" key="1">
    <citation type="journal article" date="2015" name="Stand. Genomic Sci.">
        <title>Genomic Encyclopedia of Bacterial and Archaeal Type Strains, Phase III: the genomes of soil and plant-associated and newly described type strains.</title>
        <authorList>
            <person name="Whitman W.B."/>
            <person name="Woyke T."/>
            <person name="Klenk H.P."/>
            <person name="Zhou Y."/>
            <person name="Lilburn T.G."/>
            <person name="Beck B.J."/>
            <person name="De Vos P."/>
            <person name="Vandamme P."/>
            <person name="Eisen J.A."/>
            <person name="Garrity G."/>
            <person name="Hugenholtz P."/>
            <person name="Kyrpides N.C."/>
        </authorList>
    </citation>
    <scope>NUCLEOTIDE SEQUENCE [LARGE SCALE GENOMIC DNA]</scope>
    <source>
        <strain evidence="2 3">CGMCC 1.7270</strain>
    </source>
</reference>
<organism evidence="2 3">
    <name type="scientific">Flavobacterium cauense R2A-7</name>
    <dbReference type="NCBI Taxonomy" id="1341154"/>
    <lineage>
        <taxon>Bacteria</taxon>
        <taxon>Pseudomonadati</taxon>
        <taxon>Bacteroidota</taxon>
        <taxon>Flavobacteriia</taxon>
        <taxon>Flavobacteriales</taxon>
        <taxon>Flavobacteriaceae</taxon>
        <taxon>Flavobacterium</taxon>
    </lineage>
</organism>
<keyword evidence="1" id="KW-0732">Signal</keyword>
<keyword evidence="3" id="KW-1185">Reference proteome</keyword>
<accession>V6RWU9</accession>
<feature type="signal peptide" evidence="1">
    <location>
        <begin position="1"/>
        <end position="21"/>
    </location>
</feature>
<name>V6RWU9_9FLAO</name>
<feature type="chain" id="PRO_5030178589" description="DUF4424 domain-containing protein" evidence="1">
    <location>
        <begin position="22"/>
        <end position="318"/>
    </location>
</feature>
<dbReference type="OrthoDB" id="1120343at2"/>
<protein>
    <recommendedName>
        <fullName evidence="4">DUF4424 domain-containing protein</fullName>
    </recommendedName>
</protein>
<dbReference type="Gene3D" id="2.60.40.3680">
    <property type="match status" value="2"/>
</dbReference>
<evidence type="ECO:0000313" key="3">
    <source>
        <dbReference type="Proteomes" id="UP000319848"/>
    </source>
</evidence>
<dbReference type="RefSeq" id="WP_023571827.1">
    <property type="nucleotide sequence ID" value="NZ_AVBI01000022.1"/>
</dbReference>
<proteinExistence type="predicted"/>
<comment type="caution">
    <text evidence="2">The sequence shown here is derived from an EMBL/GenBank/DDBJ whole genome shotgun (WGS) entry which is preliminary data.</text>
</comment>